<evidence type="ECO:0000259" key="1">
    <source>
        <dbReference type="Pfam" id="PF04149"/>
    </source>
</evidence>
<evidence type="ECO:0000313" key="3">
    <source>
        <dbReference type="Proteomes" id="UP000460558"/>
    </source>
</evidence>
<sequence length="71" mass="7441">MSGFIEWQKSSFPGGDGPECVEIAQHGGSILLRESDAPGTVVTTDRAKLAAFLQGVKAGEFDHFVAQGGHP</sequence>
<evidence type="ECO:0000313" key="2">
    <source>
        <dbReference type="EMBL" id="MQS38282.1"/>
    </source>
</evidence>
<organism evidence="2 3">
    <name type="scientific">Streptomyces katsurahamanus</name>
    <dbReference type="NCBI Taxonomy" id="2577098"/>
    <lineage>
        <taxon>Bacteria</taxon>
        <taxon>Bacillati</taxon>
        <taxon>Actinomycetota</taxon>
        <taxon>Actinomycetes</taxon>
        <taxon>Kitasatosporales</taxon>
        <taxon>Streptomycetaceae</taxon>
        <taxon>Streptomyces</taxon>
    </lineage>
</organism>
<proteinExistence type="predicted"/>
<name>A0ABW9NY72_9ACTN</name>
<reference evidence="2 3" key="1">
    <citation type="submission" date="2019-06" db="EMBL/GenBank/DDBJ databases">
        <title>Comparative genomics and metabolomics analyses of clavulanic acid producing Streptomyces species provides insight into specialized metabolism and evolution of beta-lactam biosynthetic gene clusters.</title>
        <authorList>
            <person name="Moore M.A."/>
            <person name="Cruz-Morales P."/>
            <person name="Barona Gomez F."/>
            <person name="Kapil T."/>
        </authorList>
    </citation>
    <scope>NUCLEOTIDE SEQUENCE [LARGE SCALE GENOMIC DNA]</scope>
    <source>
        <strain evidence="2 3">T-272</strain>
    </source>
</reference>
<dbReference type="InterPro" id="IPR007278">
    <property type="entry name" value="DUF397"/>
</dbReference>
<gene>
    <name evidence="2" type="ORF">FFZ77_22460</name>
</gene>
<comment type="caution">
    <text evidence="2">The sequence shown here is derived from an EMBL/GenBank/DDBJ whole genome shotgun (WGS) entry which is preliminary data.</text>
</comment>
<accession>A0ABW9NY72</accession>
<dbReference type="Proteomes" id="UP000460558">
    <property type="component" value="Unassembled WGS sequence"/>
</dbReference>
<feature type="domain" description="DUF397" evidence="1">
    <location>
        <begin position="6"/>
        <end position="57"/>
    </location>
</feature>
<dbReference type="RefSeq" id="WP_153485488.1">
    <property type="nucleotide sequence ID" value="NZ_VDEQ01000249.1"/>
</dbReference>
<dbReference type="Pfam" id="PF04149">
    <property type="entry name" value="DUF397"/>
    <property type="match status" value="1"/>
</dbReference>
<dbReference type="EMBL" id="VDEQ01000249">
    <property type="protein sequence ID" value="MQS38282.1"/>
    <property type="molecule type" value="Genomic_DNA"/>
</dbReference>
<protein>
    <submittedName>
        <fullName evidence="2">DUF397 domain-containing protein</fullName>
    </submittedName>
</protein>
<keyword evidence="3" id="KW-1185">Reference proteome</keyword>